<evidence type="ECO:0000313" key="3">
    <source>
        <dbReference type="Proteomes" id="UP001190926"/>
    </source>
</evidence>
<dbReference type="SUPFAM" id="SSF53098">
    <property type="entry name" value="Ribonuclease H-like"/>
    <property type="match status" value="1"/>
</dbReference>
<dbReference type="Proteomes" id="UP001190926">
    <property type="component" value="Unassembled WGS sequence"/>
</dbReference>
<protein>
    <recommendedName>
        <fullName evidence="1">RNase H type-1 domain-containing protein</fullName>
    </recommendedName>
</protein>
<accession>A0AAD4J178</accession>
<evidence type="ECO:0000313" key="2">
    <source>
        <dbReference type="EMBL" id="KAH6825202.1"/>
    </source>
</evidence>
<dbReference type="PANTHER" id="PTHR47074:SF73">
    <property type="entry name" value="OS04G0448401 PROTEIN"/>
    <property type="match status" value="1"/>
</dbReference>
<dbReference type="GO" id="GO:0004523">
    <property type="term" value="F:RNA-DNA hybrid ribonuclease activity"/>
    <property type="evidence" value="ECO:0007669"/>
    <property type="project" value="InterPro"/>
</dbReference>
<reference evidence="2 3" key="1">
    <citation type="journal article" date="2021" name="Nat. Commun.">
        <title>Incipient diploidization of the medicinal plant Perilla within 10,000 years.</title>
        <authorList>
            <person name="Zhang Y."/>
            <person name="Shen Q."/>
            <person name="Leng L."/>
            <person name="Zhang D."/>
            <person name="Chen S."/>
            <person name="Shi Y."/>
            <person name="Ning Z."/>
            <person name="Chen S."/>
        </authorList>
    </citation>
    <scope>NUCLEOTIDE SEQUENCE [LARGE SCALE GENOMIC DNA]</scope>
    <source>
        <strain evidence="3">cv. PC099</strain>
    </source>
</reference>
<proteinExistence type="predicted"/>
<feature type="domain" description="RNase H type-1" evidence="1">
    <location>
        <begin position="20"/>
        <end position="83"/>
    </location>
</feature>
<sequence>MDVGVRSWYPPEKGVYRLDVDASVNANTNFFGIGAVVRDSEGKLPAALALPISLPSFVLEAEIHAIIHGVRLCLQEGFGLVVVD</sequence>
<name>A0AAD4J178_PERFH</name>
<keyword evidence="3" id="KW-1185">Reference proteome</keyword>
<comment type="caution">
    <text evidence="2">The sequence shown here is derived from an EMBL/GenBank/DDBJ whole genome shotgun (WGS) entry which is preliminary data.</text>
</comment>
<dbReference type="Pfam" id="PF13456">
    <property type="entry name" value="RVT_3"/>
    <property type="match status" value="1"/>
</dbReference>
<dbReference type="AlphaFoldDB" id="A0AAD4J178"/>
<dbReference type="InterPro" id="IPR002156">
    <property type="entry name" value="RNaseH_domain"/>
</dbReference>
<dbReference type="InterPro" id="IPR052929">
    <property type="entry name" value="RNase_H-like_EbsB-rel"/>
</dbReference>
<dbReference type="GO" id="GO:0003676">
    <property type="term" value="F:nucleic acid binding"/>
    <property type="evidence" value="ECO:0007669"/>
    <property type="project" value="InterPro"/>
</dbReference>
<organism evidence="2 3">
    <name type="scientific">Perilla frutescens var. hirtella</name>
    <name type="common">Perilla citriodora</name>
    <name type="synonym">Perilla setoyensis</name>
    <dbReference type="NCBI Taxonomy" id="608512"/>
    <lineage>
        <taxon>Eukaryota</taxon>
        <taxon>Viridiplantae</taxon>
        <taxon>Streptophyta</taxon>
        <taxon>Embryophyta</taxon>
        <taxon>Tracheophyta</taxon>
        <taxon>Spermatophyta</taxon>
        <taxon>Magnoliopsida</taxon>
        <taxon>eudicotyledons</taxon>
        <taxon>Gunneridae</taxon>
        <taxon>Pentapetalae</taxon>
        <taxon>asterids</taxon>
        <taxon>lamiids</taxon>
        <taxon>Lamiales</taxon>
        <taxon>Lamiaceae</taxon>
        <taxon>Nepetoideae</taxon>
        <taxon>Elsholtzieae</taxon>
        <taxon>Perilla</taxon>
    </lineage>
</organism>
<dbReference type="PANTHER" id="PTHR47074">
    <property type="entry name" value="BNAC02G40300D PROTEIN"/>
    <property type="match status" value="1"/>
</dbReference>
<dbReference type="EMBL" id="SDAM02000179">
    <property type="protein sequence ID" value="KAH6825202.1"/>
    <property type="molecule type" value="Genomic_DNA"/>
</dbReference>
<evidence type="ECO:0000259" key="1">
    <source>
        <dbReference type="Pfam" id="PF13456"/>
    </source>
</evidence>
<dbReference type="InterPro" id="IPR012337">
    <property type="entry name" value="RNaseH-like_sf"/>
</dbReference>
<gene>
    <name evidence="2" type="ORF">C2S53_018785</name>
</gene>